<dbReference type="EnsemblMetazoa" id="Aqu2.1.36066_001">
    <property type="protein sequence ID" value="Aqu2.1.36066_001"/>
    <property type="gene ID" value="Aqu2.1.36066"/>
</dbReference>
<dbReference type="eggNOG" id="KOG3867">
    <property type="taxonomic scope" value="Eukaryota"/>
</dbReference>
<sequence>YCTCAQQHKNVLFFAIDDLRPELGAYGHDYIKSPHIDDLASKSMLFERAYCQVAVCSPSRTSLLTGRRADSNHVWRIADDDYCTSAQQHKNVLFFAIDDLRPELGAYGHDFIKSPHIDDLASKSILFERAYCQVAVCSPSRTSLLTGRRADSNHVWRIAGDEYWRTVPDATNATTIPQYFKENGYLTIGMGKIFHPGAPNGHPPFDHNQHDENVMGYTIRTDKYRFTEWYTFDRDTSKPDFDKKWGTELYDHSTPTVSFNDENINIADKPEMESTVTELRKALQDGWRAALPPTI</sequence>
<reference evidence="6" key="1">
    <citation type="submission" date="2017-05" db="UniProtKB">
        <authorList>
            <consortium name="EnsemblMetazoa"/>
        </authorList>
    </citation>
    <scope>IDENTIFICATION</scope>
</reference>
<dbReference type="GO" id="GO:0005737">
    <property type="term" value="C:cytoplasm"/>
    <property type="evidence" value="ECO:0007669"/>
    <property type="project" value="TreeGrafter"/>
</dbReference>
<dbReference type="STRING" id="400682.A0A1X7V7T7"/>
<dbReference type="Pfam" id="PF00884">
    <property type="entry name" value="Sulfatase"/>
    <property type="match status" value="2"/>
</dbReference>
<accession>A0A1X7V7T7</accession>
<dbReference type="AlphaFoldDB" id="A0A1X7V7T7"/>
<dbReference type="PROSITE" id="PS00523">
    <property type="entry name" value="SULFATASE_1"/>
    <property type="match status" value="2"/>
</dbReference>
<comment type="cofactor">
    <cofactor evidence="1">
        <name>Ca(2+)</name>
        <dbReference type="ChEBI" id="CHEBI:29108"/>
    </cofactor>
</comment>
<dbReference type="eggNOG" id="KOG3731">
    <property type="taxonomic scope" value="Eukaryota"/>
</dbReference>
<feature type="domain" description="Sulfatase N-terminal" evidence="5">
    <location>
        <begin position="9"/>
        <end position="77"/>
    </location>
</feature>
<evidence type="ECO:0000259" key="5">
    <source>
        <dbReference type="Pfam" id="PF00884"/>
    </source>
</evidence>
<evidence type="ECO:0000256" key="3">
    <source>
        <dbReference type="ARBA" id="ARBA00022723"/>
    </source>
</evidence>
<dbReference type="Gene3D" id="3.40.720.10">
    <property type="entry name" value="Alkaline Phosphatase, subunit A"/>
    <property type="match status" value="2"/>
</dbReference>
<dbReference type="PANTHER" id="PTHR45953">
    <property type="entry name" value="IDURONATE 2-SULFATASE"/>
    <property type="match status" value="1"/>
</dbReference>
<dbReference type="PANTHER" id="PTHR45953:SF1">
    <property type="entry name" value="IDURONATE 2-SULFATASE"/>
    <property type="match status" value="1"/>
</dbReference>
<dbReference type="SUPFAM" id="SSF53649">
    <property type="entry name" value="Alkaline phosphatase-like"/>
    <property type="match status" value="2"/>
</dbReference>
<dbReference type="InterPro" id="IPR024607">
    <property type="entry name" value="Sulfatase_CS"/>
</dbReference>
<feature type="domain" description="Sulfatase N-terminal" evidence="5">
    <location>
        <begin position="90"/>
        <end position="195"/>
    </location>
</feature>
<comment type="similarity">
    <text evidence="2">Belongs to the sulfatase family.</text>
</comment>
<keyword evidence="3" id="KW-0479">Metal-binding</keyword>
<protein>
    <recommendedName>
        <fullName evidence="5">Sulfatase N-terminal domain-containing protein</fullName>
    </recommendedName>
</protein>
<dbReference type="OrthoDB" id="96314at2759"/>
<dbReference type="InterPro" id="IPR000917">
    <property type="entry name" value="Sulfatase_N"/>
</dbReference>
<keyword evidence="4" id="KW-0378">Hydrolase</keyword>
<dbReference type="InParanoid" id="A0A1X7V7T7"/>
<organism evidence="6">
    <name type="scientific">Amphimedon queenslandica</name>
    <name type="common">Sponge</name>
    <dbReference type="NCBI Taxonomy" id="400682"/>
    <lineage>
        <taxon>Eukaryota</taxon>
        <taxon>Metazoa</taxon>
        <taxon>Porifera</taxon>
        <taxon>Demospongiae</taxon>
        <taxon>Heteroscleromorpha</taxon>
        <taxon>Haplosclerida</taxon>
        <taxon>Niphatidae</taxon>
        <taxon>Amphimedon</taxon>
    </lineage>
</organism>
<dbReference type="GO" id="GO:0008484">
    <property type="term" value="F:sulfuric ester hydrolase activity"/>
    <property type="evidence" value="ECO:0007669"/>
    <property type="project" value="TreeGrafter"/>
</dbReference>
<evidence type="ECO:0000256" key="2">
    <source>
        <dbReference type="ARBA" id="ARBA00008779"/>
    </source>
</evidence>
<evidence type="ECO:0000256" key="1">
    <source>
        <dbReference type="ARBA" id="ARBA00001913"/>
    </source>
</evidence>
<dbReference type="InterPro" id="IPR017850">
    <property type="entry name" value="Alkaline_phosphatase_core_sf"/>
</dbReference>
<evidence type="ECO:0000256" key="4">
    <source>
        <dbReference type="ARBA" id="ARBA00022801"/>
    </source>
</evidence>
<evidence type="ECO:0000313" key="6">
    <source>
        <dbReference type="EnsemblMetazoa" id="Aqu2.1.36066_001"/>
    </source>
</evidence>
<proteinExistence type="inferred from homology"/>
<name>A0A1X7V7T7_AMPQE</name>
<dbReference type="GO" id="GO:0046872">
    <property type="term" value="F:metal ion binding"/>
    <property type="evidence" value="ECO:0007669"/>
    <property type="project" value="UniProtKB-KW"/>
</dbReference>